<keyword evidence="1" id="KW-0812">Transmembrane</keyword>
<comment type="caution">
    <text evidence="2">The sequence shown here is derived from an EMBL/GenBank/DDBJ whole genome shotgun (WGS) entry which is preliminary data.</text>
</comment>
<proteinExistence type="predicted"/>
<feature type="transmembrane region" description="Helical" evidence="1">
    <location>
        <begin position="9"/>
        <end position="31"/>
    </location>
</feature>
<sequence length="115" mass="13909">MLENRKKLLFFTIYCPFLNVDGMAIFPFVLIRTKLPSKILINHECIHLAQQLELLILPFYIWYLSEYLLNRLKGQNHQVAYRNICFEKEAYENEDKLAYLANRRAWSFLKYLEMV</sequence>
<keyword evidence="1" id="KW-1133">Transmembrane helix</keyword>
<gene>
    <name evidence="2" type="ORF">VB264_04780</name>
</gene>
<evidence type="ECO:0000313" key="2">
    <source>
        <dbReference type="EMBL" id="MEA5257090.1"/>
    </source>
</evidence>
<evidence type="ECO:0000256" key="1">
    <source>
        <dbReference type="SAM" id="Phobius"/>
    </source>
</evidence>
<keyword evidence="1" id="KW-0472">Membrane</keyword>
<dbReference type="Proteomes" id="UP001304671">
    <property type="component" value="Unassembled WGS sequence"/>
</dbReference>
<organism evidence="2 3">
    <name type="scientific">Arcicella aquatica</name>
    <dbReference type="NCBI Taxonomy" id="217141"/>
    <lineage>
        <taxon>Bacteria</taxon>
        <taxon>Pseudomonadati</taxon>
        <taxon>Bacteroidota</taxon>
        <taxon>Cytophagia</taxon>
        <taxon>Cytophagales</taxon>
        <taxon>Flectobacillaceae</taxon>
        <taxon>Arcicella</taxon>
    </lineage>
</organism>
<dbReference type="RefSeq" id="WP_323247218.1">
    <property type="nucleotide sequence ID" value="NZ_JAYFUL010000005.1"/>
</dbReference>
<evidence type="ECO:0008006" key="4">
    <source>
        <dbReference type="Google" id="ProtNLM"/>
    </source>
</evidence>
<reference evidence="2 3" key="1">
    <citation type="submission" date="2023-12" db="EMBL/GenBank/DDBJ databases">
        <title>Novel species of the genus Arcicella isolated from rivers.</title>
        <authorList>
            <person name="Lu H."/>
        </authorList>
    </citation>
    <scope>NUCLEOTIDE SEQUENCE [LARGE SCALE GENOMIC DNA]</scope>
    <source>
        <strain evidence="2 3">LMG 21963</strain>
    </source>
</reference>
<protein>
    <recommendedName>
        <fullName evidence="4">DUF4157 domain-containing protein</fullName>
    </recommendedName>
</protein>
<dbReference type="EMBL" id="JAYFUL010000005">
    <property type="protein sequence ID" value="MEA5257090.1"/>
    <property type="molecule type" value="Genomic_DNA"/>
</dbReference>
<keyword evidence="3" id="KW-1185">Reference proteome</keyword>
<evidence type="ECO:0000313" key="3">
    <source>
        <dbReference type="Proteomes" id="UP001304671"/>
    </source>
</evidence>
<name>A0ABU5QJH6_9BACT</name>
<accession>A0ABU5QJH6</accession>